<sequence length="69" mass="7685">MISVNHEAVELHAVNKVTDHSQRSRTLTLPIKPTKAETTRFMVPEDLQQIGRFTGGDFAVDHVADLVQS</sequence>
<proteinExistence type="predicted"/>
<dbReference type="EMBL" id="CM001439">
    <property type="protein sequence ID" value="EHR52034.1"/>
    <property type="molecule type" value="Genomic_DNA"/>
</dbReference>
<accession>H5X1W5</accession>
<dbReference type="RefSeq" id="WP_009155412.1">
    <property type="nucleotide sequence ID" value="NZ_CM001439.1"/>
</dbReference>
<dbReference type="HOGENOM" id="CLU_2773430_0_0_11"/>
<keyword evidence="2" id="KW-1185">Reference proteome</keyword>
<evidence type="ECO:0000313" key="1">
    <source>
        <dbReference type="EMBL" id="EHR52034.1"/>
    </source>
</evidence>
<reference evidence="1 2" key="1">
    <citation type="journal article" date="2012" name="Stand. Genomic Sci.">
        <title>Genome sequence of the ocean sediment bacterium Saccharomonospora marina type strain (XMU15(T)).</title>
        <authorList>
            <person name="Klenk H.P."/>
            <person name="Lu M."/>
            <person name="Lucas S."/>
            <person name="Lapidus A."/>
            <person name="Copeland A."/>
            <person name="Pitluck S."/>
            <person name="Goodwin L.A."/>
            <person name="Han C."/>
            <person name="Tapia R."/>
            <person name="Brambilla E.M."/>
            <person name="Potter G."/>
            <person name="Land M."/>
            <person name="Ivanova N."/>
            <person name="Rohde M."/>
            <person name="Goker M."/>
            <person name="Detter J.C."/>
            <person name="Li W.J."/>
            <person name="Kyrpides N.C."/>
            <person name="Woyke T."/>
        </authorList>
    </citation>
    <scope>NUCLEOTIDE SEQUENCE [LARGE SCALE GENOMIC DNA]</scope>
    <source>
        <strain evidence="1 2">XMU15</strain>
    </source>
</reference>
<dbReference type="AlphaFoldDB" id="H5X1W5"/>
<evidence type="ECO:0000313" key="2">
    <source>
        <dbReference type="Proteomes" id="UP000004926"/>
    </source>
</evidence>
<name>H5X1W5_9PSEU</name>
<protein>
    <submittedName>
        <fullName evidence="1">Uncharacterized protein</fullName>
    </submittedName>
</protein>
<dbReference type="STRING" id="882083.SacmaDRAFT_3830"/>
<organism evidence="1 2">
    <name type="scientific">Saccharomonospora marina XMU15</name>
    <dbReference type="NCBI Taxonomy" id="882083"/>
    <lineage>
        <taxon>Bacteria</taxon>
        <taxon>Bacillati</taxon>
        <taxon>Actinomycetota</taxon>
        <taxon>Actinomycetes</taxon>
        <taxon>Pseudonocardiales</taxon>
        <taxon>Pseudonocardiaceae</taxon>
        <taxon>Saccharomonospora</taxon>
    </lineage>
</organism>
<dbReference type="Proteomes" id="UP000004926">
    <property type="component" value="Chromosome"/>
</dbReference>
<gene>
    <name evidence="1" type="ORF">SacmaDRAFT_3830</name>
</gene>